<protein>
    <submittedName>
        <fullName evidence="2">Uncharacterized protein</fullName>
    </submittedName>
</protein>
<name>A0A5M9MAI5_9EURO</name>
<proteinExistence type="predicted"/>
<dbReference type="GeneID" id="54330961"/>
<reference evidence="2 3" key="1">
    <citation type="submission" date="2019-08" db="EMBL/GenBank/DDBJ databases">
        <title>The genome sequence of a newly discovered highly antifungal drug resistant Aspergillus species, Aspergillus tanneri NIH 1004.</title>
        <authorList>
            <person name="Mounaud S."/>
            <person name="Singh I."/>
            <person name="Joardar V."/>
            <person name="Pakala S."/>
            <person name="Pakala S."/>
            <person name="Venepally P."/>
            <person name="Chung J.K."/>
            <person name="Losada L."/>
            <person name="Nierman W.C."/>
        </authorList>
    </citation>
    <scope>NUCLEOTIDE SEQUENCE [LARGE SCALE GENOMIC DNA]</scope>
    <source>
        <strain evidence="2 3">NIH1004</strain>
    </source>
</reference>
<feature type="region of interest" description="Disordered" evidence="1">
    <location>
        <begin position="66"/>
        <end position="105"/>
    </location>
</feature>
<dbReference type="AlphaFoldDB" id="A0A5M9MAI5"/>
<gene>
    <name evidence="2" type="ORF">ATNIH1004_008259</name>
</gene>
<dbReference type="EMBL" id="QUQM01000006">
    <property type="protein sequence ID" value="KAA8644062.1"/>
    <property type="molecule type" value="Genomic_DNA"/>
</dbReference>
<comment type="caution">
    <text evidence="2">The sequence shown here is derived from an EMBL/GenBank/DDBJ whole genome shotgun (WGS) entry which is preliminary data.</text>
</comment>
<accession>A0A5M9MAI5</accession>
<dbReference type="Proteomes" id="UP000324241">
    <property type="component" value="Unassembled WGS sequence"/>
</dbReference>
<feature type="region of interest" description="Disordered" evidence="1">
    <location>
        <begin position="185"/>
        <end position="216"/>
    </location>
</feature>
<dbReference type="OrthoDB" id="4227073at2759"/>
<dbReference type="RefSeq" id="XP_033423423.1">
    <property type="nucleotide sequence ID" value="XM_033572871.1"/>
</dbReference>
<evidence type="ECO:0000313" key="3">
    <source>
        <dbReference type="Proteomes" id="UP000324241"/>
    </source>
</evidence>
<evidence type="ECO:0000256" key="1">
    <source>
        <dbReference type="SAM" id="MobiDB-lite"/>
    </source>
</evidence>
<feature type="compositionally biased region" description="Polar residues" evidence="1">
    <location>
        <begin position="77"/>
        <end position="96"/>
    </location>
</feature>
<evidence type="ECO:0000313" key="2">
    <source>
        <dbReference type="EMBL" id="KAA8644062.1"/>
    </source>
</evidence>
<sequence length="256" mass="28464">MPHLIHHRRRHSWPYSNGEARLRGRRNLPLPRVSEPQNPFEQQFLTPLVSGDFPEDDAASAGIIRSKTARPHRLWPHSSSRETVASGTSGQYPTTGAGSGGGSLRRMIRPPLDKARSLFMVPTTTTAGENVVISFWVPRQSGVQQLPPAAPGRVLGDDLQRLSASYGIPRVVAPSAQHTMCAREHEHTTTTTTTNTTSKRSSGSFHPRRSGDDYRRYSGTVNHYGRHSNDWLFGGFSLRDTVRDRVDRLRGHGEKS</sequence>
<organism evidence="2 3">
    <name type="scientific">Aspergillus tanneri</name>
    <dbReference type="NCBI Taxonomy" id="1220188"/>
    <lineage>
        <taxon>Eukaryota</taxon>
        <taxon>Fungi</taxon>
        <taxon>Dikarya</taxon>
        <taxon>Ascomycota</taxon>
        <taxon>Pezizomycotina</taxon>
        <taxon>Eurotiomycetes</taxon>
        <taxon>Eurotiomycetidae</taxon>
        <taxon>Eurotiales</taxon>
        <taxon>Aspergillaceae</taxon>
        <taxon>Aspergillus</taxon>
        <taxon>Aspergillus subgen. Circumdati</taxon>
    </lineage>
</organism>